<dbReference type="Proteomes" id="UP000295680">
    <property type="component" value="Unassembled WGS sequence"/>
</dbReference>
<proteinExistence type="predicted"/>
<evidence type="ECO:0000313" key="2">
    <source>
        <dbReference type="EMBL" id="TCO64739.1"/>
    </source>
</evidence>
<sequence>MAVEAFAPDFDPLVEFYGMWNTELAELYLPLPNVPMIGKYECLDGYLIMSPREGTPNSYATVILGSLLIEPARAAGFRAYSAVNMGFYPNRWIEPDLTVLNAPTKGLTWVPADRVLMPVEFVSPSSRRRDRLDKPALCADAGVPYFMRVEINKYDAHVELLRLDGDKYVMHAKALSGQQFETELPFPLSFDPGVLLES</sequence>
<evidence type="ECO:0000313" key="3">
    <source>
        <dbReference type="Proteomes" id="UP000295680"/>
    </source>
</evidence>
<dbReference type="OrthoDB" id="3289716at2"/>
<dbReference type="RefSeq" id="WP_132110673.1">
    <property type="nucleotide sequence ID" value="NZ_SLWS01000001.1"/>
</dbReference>
<keyword evidence="2" id="KW-0378">Hydrolase</keyword>
<keyword evidence="2" id="KW-0255">Endonuclease</keyword>
<name>A0A4R2K4K5_9PSEU</name>
<accession>A0A4R2K4K5</accession>
<keyword evidence="3" id="KW-1185">Reference proteome</keyword>
<reference evidence="2 3" key="1">
    <citation type="submission" date="2019-03" db="EMBL/GenBank/DDBJ databases">
        <title>Genomic Encyclopedia of Type Strains, Phase IV (KMG-IV): sequencing the most valuable type-strain genomes for metagenomic binning, comparative biology and taxonomic classification.</title>
        <authorList>
            <person name="Goeker M."/>
        </authorList>
    </citation>
    <scope>NUCLEOTIDE SEQUENCE [LARGE SCALE GENOMIC DNA]</scope>
    <source>
        <strain evidence="2 3">DSM 45934</strain>
    </source>
</reference>
<dbReference type="AlphaFoldDB" id="A0A4R2K4K5"/>
<evidence type="ECO:0000259" key="1">
    <source>
        <dbReference type="Pfam" id="PF05685"/>
    </source>
</evidence>
<keyword evidence="2" id="KW-0540">Nuclease</keyword>
<dbReference type="SUPFAM" id="SSF52980">
    <property type="entry name" value="Restriction endonuclease-like"/>
    <property type="match status" value="1"/>
</dbReference>
<dbReference type="CDD" id="cd06260">
    <property type="entry name" value="DUF820-like"/>
    <property type="match status" value="1"/>
</dbReference>
<dbReference type="EMBL" id="SLWS01000001">
    <property type="protein sequence ID" value="TCO64739.1"/>
    <property type="molecule type" value="Genomic_DNA"/>
</dbReference>
<gene>
    <name evidence="2" type="ORF">EV192_101521</name>
</gene>
<comment type="caution">
    <text evidence="2">The sequence shown here is derived from an EMBL/GenBank/DDBJ whole genome shotgun (WGS) entry which is preliminary data.</text>
</comment>
<dbReference type="InterPro" id="IPR008538">
    <property type="entry name" value="Uma2"/>
</dbReference>
<dbReference type="GO" id="GO:0004519">
    <property type="term" value="F:endonuclease activity"/>
    <property type="evidence" value="ECO:0007669"/>
    <property type="project" value="UniProtKB-KW"/>
</dbReference>
<dbReference type="InterPro" id="IPR012296">
    <property type="entry name" value="Nuclease_put_TT1808"/>
</dbReference>
<organism evidence="2 3">
    <name type="scientific">Actinocrispum wychmicini</name>
    <dbReference type="NCBI Taxonomy" id="1213861"/>
    <lineage>
        <taxon>Bacteria</taxon>
        <taxon>Bacillati</taxon>
        <taxon>Actinomycetota</taxon>
        <taxon>Actinomycetes</taxon>
        <taxon>Pseudonocardiales</taxon>
        <taxon>Pseudonocardiaceae</taxon>
        <taxon>Actinocrispum</taxon>
    </lineage>
</organism>
<feature type="domain" description="Putative restriction endonuclease" evidence="1">
    <location>
        <begin position="26"/>
        <end position="187"/>
    </location>
</feature>
<dbReference type="Gene3D" id="3.90.1570.10">
    <property type="entry name" value="tt1808, chain A"/>
    <property type="match status" value="1"/>
</dbReference>
<protein>
    <submittedName>
        <fullName evidence="2">Uma2 family endonuclease</fullName>
    </submittedName>
</protein>
<dbReference type="Pfam" id="PF05685">
    <property type="entry name" value="Uma2"/>
    <property type="match status" value="1"/>
</dbReference>
<dbReference type="InterPro" id="IPR011335">
    <property type="entry name" value="Restrct_endonuc-II-like"/>
</dbReference>